<keyword evidence="1" id="KW-0812">Transmembrane</keyword>
<keyword evidence="1" id="KW-0472">Membrane</keyword>
<sequence>MLNQLPIDLADLILLISFTLIYLVFLFYDLFKRGDKYGSIAYIAALLPTNYLWYAVTKKELYEFGLTGSMMVLAIFWLLAVIRDIFIKDKEKGFKDADDVALMLIIGIVINLILSAVLPSLQGVNNNMNEGADAIWNFFYIPLLDPLAADAPLLGIILTYKILVTVLTIAIIVPIVLDLKDAKVTLAALVILTVVFLLPFTYLAFIWAPDPALIWVFLVLFGVIFFTFLLIITRGAKK</sequence>
<name>A0A5B9DDR1_9ARCH</name>
<organism evidence="2 3">
    <name type="scientific">Promethearchaeum syntrophicum</name>
    <dbReference type="NCBI Taxonomy" id="2594042"/>
    <lineage>
        <taxon>Archaea</taxon>
        <taxon>Promethearchaeati</taxon>
        <taxon>Promethearchaeota</taxon>
        <taxon>Promethearchaeia</taxon>
        <taxon>Promethearchaeales</taxon>
        <taxon>Promethearchaeaceae</taxon>
        <taxon>Promethearchaeum</taxon>
    </lineage>
</organism>
<dbReference type="RefSeq" id="WP_147663829.1">
    <property type="nucleotide sequence ID" value="NZ_CP042905.2"/>
</dbReference>
<feature type="transmembrane region" description="Helical" evidence="1">
    <location>
        <begin position="213"/>
        <end position="232"/>
    </location>
</feature>
<keyword evidence="3" id="KW-1185">Reference proteome</keyword>
<gene>
    <name evidence="2" type="ORF">DSAG12_02733</name>
</gene>
<keyword evidence="1" id="KW-1133">Transmembrane helix</keyword>
<accession>A0A5B9DDR1</accession>
<feature type="transmembrane region" description="Helical" evidence="1">
    <location>
        <begin position="12"/>
        <end position="30"/>
    </location>
</feature>
<feature type="transmembrane region" description="Helical" evidence="1">
    <location>
        <begin position="61"/>
        <end position="80"/>
    </location>
</feature>
<reference evidence="2 3" key="2">
    <citation type="journal article" date="2024" name="Int. J. Syst. Evol. Microbiol.">
        <title>Promethearchaeum syntrophicum gen. nov., sp. nov., an anaerobic, obligately syntrophic archaeon, the first isolate of the lineage 'Asgard' archaea, and proposal of the new archaeal phylum Promethearchaeota phyl. nov. and kingdom Promethearchaeati regn. nov.</title>
        <authorList>
            <person name="Imachi H."/>
            <person name="Nobu M.K."/>
            <person name="Kato S."/>
            <person name="Takaki Y."/>
            <person name="Miyazaki M."/>
            <person name="Miyata M."/>
            <person name="Ogawara M."/>
            <person name="Saito Y."/>
            <person name="Sakai S."/>
            <person name="Tahara Y.O."/>
            <person name="Takano Y."/>
            <person name="Tasumi E."/>
            <person name="Uematsu K."/>
            <person name="Yoshimura T."/>
            <person name="Itoh T."/>
            <person name="Ohkuma M."/>
            <person name="Takai K."/>
        </authorList>
    </citation>
    <scope>NUCLEOTIDE SEQUENCE [LARGE SCALE GENOMIC DNA]</scope>
    <source>
        <strain evidence="2 3">MK-D1</strain>
    </source>
</reference>
<dbReference type="GeneID" id="41330713"/>
<evidence type="ECO:0000313" key="3">
    <source>
        <dbReference type="Proteomes" id="UP000321408"/>
    </source>
</evidence>
<feature type="transmembrane region" description="Helical" evidence="1">
    <location>
        <begin position="184"/>
        <end position="207"/>
    </location>
</feature>
<evidence type="ECO:0000256" key="1">
    <source>
        <dbReference type="SAM" id="Phobius"/>
    </source>
</evidence>
<dbReference type="AlphaFoldDB" id="A0A5B9DDR1"/>
<proteinExistence type="predicted"/>
<feature type="transmembrane region" description="Helical" evidence="1">
    <location>
        <begin position="100"/>
        <end position="118"/>
    </location>
</feature>
<feature type="transmembrane region" description="Helical" evidence="1">
    <location>
        <begin position="153"/>
        <end position="177"/>
    </location>
</feature>
<reference evidence="2 3" key="1">
    <citation type="journal article" date="2020" name="Nature">
        <title>Isolation of an archaeon at the prokaryote-eukaryote interface.</title>
        <authorList>
            <person name="Imachi H."/>
            <person name="Nobu M.K."/>
            <person name="Nakahara N."/>
            <person name="Morono Y."/>
            <person name="Ogawara M."/>
            <person name="Takaki Y."/>
            <person name="Takano Y."/>
            <person name="Uematsu K."/>
            <person name="Ikuta T."/>
            <person name="Ito M."/>
            <person name="Matsui Y."/>
            <person name="Miyazaki M."/>
            <person name="Murata K."/>
            <person name="Saito Y."/>
            <person name="Sakai S."/>
            <person name="Song C."/>
            <person name="Tasumi E."/>
            <person name="Yamanaka Y."/>
            <person name="Yamaguchi T."/>
            <person name="Kamagata Y."/>
            <person name="Tamaki H."/>
            <person name="Takai K."/>
        </authorList>
    </citation>
    <scope>NUCLEOTIDE SEQUENCE [LARGE SCALE GENOMIC DNA]</scope>
    <source>
        <strain evidence="2 3">MK-D1</strain>
    </source>
</reference>
<evidence type="ECO:0000313" key="2">
    <source>
        <dbReference type="EMBL" id="QEE16903.1"/>
    </source>
</evidence>
<dbReference type="KEGG" id="psyt:DSAG12_02733"/>
<dbReference type="Proteomes" id="UP000321408">
    <property type="component" value="Chromosome"/>
</dbReference>
<protein>
    <submittedName>
        <fullName evidence="2">Uncharacterized protein</fullName>
    </submittedName>
</protein>
<feature type="transmembrane region" description="Helical" evidence="1">
    <location>
        <begin position="37"/>
        <end position="55"/>
    </location>
</feature>
<dbReference type="EMBL" id="CP042905">
    <property type="protein sequence ID" value="QEE16903.1"/>
    <property type="molecule type" value="Genomic_DNA"/>
</dbReference>